<feature type="domain" description="DUF1731" evidence="3">
    <location>
        <begin position="251"/>
        <end position="295"/>
    </location>
</feature>
<evidence type="ECO:0000259" key="2">
    <source>
        <dbReference type="Pfam" id="PF01370"/>
    </source>
</evidence>
<evidence type="ECO:0000313" key="4">
    <source>
        <dbReference type="EMBL" id="MFC5730250.1"/>
    </source>
</evidence>
<dbReference type="EMBL" id="JBHSNS010000007">
    <property type="protein sequence ID" value="MFC5730250.1"/>
    <property type="molecule type" value="Genomic_DNA"/>
</dbReference>
<evidence type="ECO:0000313" key="5">
    <source>
        <dbReference type="Proteomes" id="UP001596072"/>
    </source>
</evidence>
<proteinExistence type="inferred from homology"/>
<dbReference type="InterPro" id="IPR001509">
    <property type="entry name" value="Epimerase_deHydtase"/>
</dbReference>
<evidence type="ECO:0000256" key="1">
    <source>
        <dbReference type="ARBA" id="ARBA00009353"/>
    </source>
</evidence>
<dbReference type="Pfam" id="PF01370">
    <property type="entry name" value="Epimerase"/>
    <property type="match status" value="1"/>
</dbReference>
<reference evidence="5" key="1">
    <citation type="journal article" date="2019" name="Int. J. Syst. Evol. Microbiol.">
        <title>The Global Catalogue of Microorganisms (GCM) 10K type strain sequencing project: providing services to taxonomists for standard genome sequencing and annotation.</title>
        <authorList>
            <consortium name="The Broad Institute Genomics Platform"/>
            <consortium name="The Broad Institute Genome Sequencing Center for Infectious Disease"/>
            <person name="Wu L."/>
            <person name="Ma J."/>
        </authorList>
    </citation>
    <scope>NUCLEOTIDE SEQUENCE [LARGE SCALE GENOMIC DNA]</scope>
    <source>
        <strain evidence="5">YIM 94188</strain>
    </source>
</reference>
<keyword evidence="5" id="KW-1185">Reference proteome</keyword>
<dbReference type="InterPro" id="IPR036291">
    <property type="entry name" value="NAD(P)-bd_dom_sf"/>
</dbReference>
<evidence type="ECO:0000259" key="3">
    <source>
        <dbReference type="Pfam" id="PF08338"/>
    </source>
</evidence>
<dbReference type="Pfam" id="PF08338">
    <property type="entry name" value="DUF1731"/>
    <property type="match status" value="1"/>
</dbReference>
<gene>
    <name evidence="4" type="ORF">ACFPQB_15105</name>
</gene>
<protein>
    <submittedName>
        <fullName evidence="4">TIGR01777 family oxidoreductase</fullName>
    </submittedName>
</protein>
<dbReference type="InterPro" id="IPR010099">
    <property type="entry name" value="SDR39U1"/>
</dbReference>
<dbReference type="SUPFAM" id="SSF51735">
    <property type="entry name" value="NAD(P)-binding Rossmann-fold domains"/>
    <property type="match status" value="1"/>
</dbReference>
<name>A0ABW0ZGX5_9ACTN</name>
<dbReference type="InterPro" id="IPR013549">
    <property type="entry name" value="DUF1731"/>
</dbReference>
<feature type="domain" description="NAD-dependent epimerase/dehydratase" evidence="2">
    <location>
        <begin position="6"/>
        <end position="170"/>
    </location>
</feature>
<dbReference type="Gene3D" id="3.40.50.720">
    <property type="entry name" value="NAD(P)-binding Rossmann-like Domain"/>
    <property type="match status" value="1"/>
</dbReference>
<dbReference type="RefSeq" id="WP_378527352.1">
    <property type="nucleotide sequence ID" value="NZ_JBHSNS010000007.1"/>
</dbReference>
<dbReference type="Proteomes" id="UP001596072">
    <property type="component" value="Unassembled WGS sequence"/>
</dbReference>
<organism evidence="4 5">
    <name type="scientific">Nocardioides vastitatis</name>
    <dbReference type="NCBI Taxonomy" id="2568655"/>
    <lineage>
        <taxon>Bacteria</taxon>
        <taxon>Bacillati</taxon>
        <taxon>Actinomycetota</taxon>
        <taxon>Actinomycetes</taxon>
        <taxon>Propionibacteriales</taxon>
        <taxon>Nocardioidaceae</taxon>
        <taxon>Nocardioides</taxon>
    </lineage>
</organism>
<dbReference type="NCBIfam" id="TIGR01777">
    <property type="entry name" value="yfcH"/>
    <property type="match status" value="1"/>
</dbReference>
<comment type="similarity">
    <text evidence="1">Belongs to the NAD(P)-dependent epimerase/dehydratase family. SDR39U1 subfamily.</text>
</comment>
<sequence>MTSLSVVVAGSSGFLGQRLCSELEARGHRVTTLVRRPARLPRESTWDPRAGLVDAELVGSADVVVNLAGSPLIGNPHSKRWARDVRTSRIATTGTLAATVAAASSPPALVNASAVGWYGDHGPAELTEASDTRGHSLLTRVCREWEAATGPAAAAGARVVLLRTAPVQDRTHAPLQQQRLLFRLGLGGRLGDGRQYAPISSLRDWVGAVAFLVEHPDASGPVNVCAPATPTNAELTATLARLLHRPALLAVPAPVLKVAAGPAAPDLLGSLNLRPAKLLELGYEFADPDVEAVLATGLRA</sequence>
<dbReference type="PANTHER" id="PTHR11092">
    <property type="entry name" value="SUGAR NUCLEOTIDE EPIMERASE RELATED"/>
    <property type="match status" value="1"/>
</dbReference>
<accession>A0ABW0ZGX5</accession>
<comment type="caution">
    <text evidence="4">The sequence shown here is derived from an EMBL/GenBank/DDBJ whole genome shotgun (WGS) entry which is preliminary data.</text>
</comment>
<dbReference type="PANTHER" id="PTHR11092:SF0">
    <property type="entry name" value="EPIMERASE FAMILY PROTEIN SDR39U1"/>
    <property type="match status" value="1"/>
</dbReference>